<feature type="signal peptide" evidence="2">
    <location>
        <begin position="1"/>
        <end position="18"/>
    </location>
</feature>
<dbReference type="PANTHER" id="PTHR34618">
    <property type="entry name" value="SURFACE PROTEIN MAS1, PUTATIVE-RELATED"/>
    <property type="match status" value="1"/>
</dbReference>
<proteinExistence type="predicted"/>
<dbReference type="EMBL" id="RZGK01000007">
    <property type="protein sequence ID" value="KAF9697663.1"/>
    <property type="molecule type" value="Genomic_DNA"/>
</dbReference>
<evidence type="ECO:0000256" key="2">
    <source>
        <dbReference type="SAM" id="SignalP"/>
    </source>
</evidence>
<feature type="chain" id="PRO_5034673295" evidence="2">
    <location>
        <begin position="19"/>
        <end position="342"/>
    </location>
</feature>
<dbReference type="InterPro" id="IPR021476">
    <property type="entry name" value="Egh16-like"/>
</dbReference>
<name>A0A8H7J6V8_9PLEO</name>
<dbReference type="Pfam" id="PF11327">
    <property type="entry name" value="Egh16-like"/>
    <property type="match status" value="1"/>
</dbReference>
<feature type="compositionally biased region" description="Gly residues" evidence="1">
    <location>
        <begin position="243"/>
        <end position="253"/>
    </location>
</feature>
<organism evidence="3 4">
    <name type="scientific">Ascochyta lentis</name>
    <dbReference type="NCBI Taxonomy" id="205686"/>
    <lineage>
        <taxon>Eukaryota</taxon>
        <taxon>Fungi</taxon>
        <taxon>Dikarya</taxon>
        <taxon>Ascomycota</taxon>
        <taxon>Pezizomycotina</taxon>
        <taxon>Dothideomycetes</taxon>
        <taxon>Pleosporomycetidae</taxon>
        <taxon>Pleosporales</taxon>
        <taxon>Pleosporineae</taxon>
        <taxon>Didymellaceae</taxon>
        <taxon>Ascochyta</taxon>
    </lineage>
</organism>
<evidence type="ECO:0000313" key="3">
    <source>
        <dbReference type="EMBL" id="KAF9697663.1"/>
    </source>
</evidence>
<gene>
    <name evidence="3" type="ORF">EKO04_004036</name>
</gene>
<reference evidence="3" key="1">
    <citation type="submission" date="2018-12" db="EMBL/GenBank/DDBJ databases">
        <authorList>
            <person name="Syme R.A."/>
            <person name="Farfan-Caceres L."/>
            <person name="Lichtenzveig J."/>
        </authorList>
    </citation>
    <scope>NUCLEOTIDE SEQUENCE</scope>
    <source>
        <strain evidence="3">Al4</strain>
    </source>
</reference>
<protein>
    <submittedName>
        <fullName evidence="3">Uncharacterized protein</fullName>
    </submittedName>
</protein>
<accession>A0A8H7J6V8</accession>
<dbReference type="OrthoDB" id="5418436at2759"/>
<dbReference type="AlphaFoldDB" id="A0A8H7J6V8"/>
<comment type="caution">
    <text evidence="3">The sequence shown here is derived from an EMBL/GenBank/DDBJ whole genome shotgun (WGS) entry which is preliminary data.</text>
</comment>
<keyword evidence="4" id="KW-1185">Reference proteome</keyword>
<evidence type="ECO:0000256" key="1">
    <source>
        <dbReference type="SAM" id="MobiDB-lite"/>
    </source>
</evidence>
<evidence type="ECO:0000313" key="4">
    <source>
        <dbReference type="Proteomes" id="UP000651452"/>
    </source>
</evidence>
<sequence length="342" mass="33050">MRFSALLIGSVAPTLIAAHGKIAAVQGDAGGNGTAIGIQGGIIPGPGKNKITEPDTTVFKKTDIATDGLGKTKGNGKNTVAMLADTMAQSGSTLPQVSDGGMITGTFHIVTTDGAGPVSAMIDPTGTGAFAAGVQANVMQDVPGKKGNIKPNGEVPRSLEYLALRARSLVKRASNVNQDYPIAIQVPPGMTCSGTAAGQKNVCFMKIANSNKAGPFGGVIAFQMTGGAAAGNTTAPAGTDGNAQGGAGAGAGAGADKNGNGNAQGGASDGNGQAQGGAGADGNGNDKGNAQGGAGAGADKNGNAQGGASGGNDQSSGGADDDDQNNNNNNNNGRSIAKRFAA</sequence>
<feature type="region of interest" description="Disordered" evidence="1">
    <location>
        <begin position="240"/>
        <end position="342"/>
    </location>
</feature>
<feature type="compositionally biased region" description="Gly residues" evidence="1">
    <location>
        <begin position="262"/>
        <end position="282"/>
    </location>
</feature>
<dbReference type="Proteomes" id="UP000651452">
    <property type="component" value="Unassembled WGS sequence"/>
</dbReference>
<dbReference type="PANTHER" id="PTHR34618:SF4">
    <property type="entry name" value="CAS1"/>
    <property type="match status" value="1"/>
</dbReference>
<keyword evidence="2" id="KW-0732">Signal</keyword>
<reference evidence="3" key="2">
    <citation type="submission" date="2020-09" db="EMBL/GenBank/DDBJ databases">
        <title>Reference genome assembly for Australian Ascochyta lentis isolate Al4.</title>
        <authorList>
            <person name="Lee R.C."/>
            <person name="Farfan-Caceres L.M."/>
            <person name="Debler J.W."/>
            <person name="Williams A.H."/>
            <person name="Henares B.M."/>
        </authorList>
    </citation>
    <scope>NUCLEOTIDE SEQUENCE</scope>
    <source>
        <strain evidence="3">Al4</strain>
    </source>
</reference>